<sequence length="72" mass="8509">EISNELERLNELTKKFIEVLTAHIQAPSRPRSTYKNYQPAPPIMYIKMSTEPTIKPLQELLLLLVIIYRTRR</sequence>
<dbReference type="Proteomes" id="UP000789920">
    <property type="component" value="Unassembled WGS sequence"/>
</dbReference>
<name>A0ACA9S707_9GLOM</name>
<organism evidence="1 2">
    <name type="scientific">Racocetra persica</name>
    <dbReference type="NCBI Taxonomy" id="160502"/>
    <lineage>
        <taxon>Eukaryota</taxon>
        <taxon>Fungi</taxon>
        <taxon>Fungi incertae sedis</taxon>
        <taxon>Mucoromycota</taxon>
        <taxon>Glomeromycotina</taxon>
        <taxon>Glomeromycetes</taxon>
        <taxon>Diversisporales</taxon>
        <taxon>Gigasporaceae</taxon>
        <taxon>Racocetra</taxon>
    </lineage>
</organism>
<accession>A0ACA9S707</accession>
<evidence type="ECO:0000313" key="2">
    <source>
        <dbReference type="Proteomes" id="UP000789920"/>
    </source>
</evidence>
<reference evidence="1" key="1">
    <citation type="submission" date="2021-06" db="EMBL/GenBank/DDBJ databases">
        <authorList>
            <person name="Kallberg Y."/>
            <person name="Tangrot J."/>
            <person name="Rosling A."/>
        </authorList>
    </citation>
    <scope>NUCLEOTIDE SEQUENCE</scope>
    <source>
        <strain evidence="1">MA461A</strain>
    </source>
</reference>
<gene>
    <name evidence="1" type="ORF">RPERSI_LOCUS27661</name>
</gene>
<dbReference type="EMBL" id="CAJVQC010098341">
    <property type="protein sequence ID" value="CAG8830015.1"/>
    <property type="molecule type" value="Genomic_DNA"/>
</dbReference>
<evidence type="ECO:0000313" key="1">
    <source>
        <dbReference type="EMBL" id="CAG8830015.1"/>
    </source>
</evidence>
<proteinExistence type="predicted"/>
<feature type="non-terminal residue" evidence="1">
    <location>
        <position position="72"/>
    </location>
</feature>
<feature type="non-terminal residue" evidence="1">
    <location>
        <position position="1"/>
    </location>
</feature>
<protein>
    <submittedName>
        <fullName evidence="1">9036_t:CDS:1</fullName>
    </submittedName>
</protein>
<keyword evidence="2" id="KW-1185">Reference proteome</keyword>
<comment type="caution">
    <text evidence="1">The sequence shown here is derived from an EMBL/GenBank/DDBJ whole genome shotgun (WGS) entry which is preliminary data.</text>
</comment>